<dbReference type="Gene3D" id="3.40.640.10">
    <property type="entry name" value="Type I PLP-dependent aspartate aminotransferase-like (Major domain)"/>
    <property type="match status" value="1"/>
</dbReference>
<dbReference type="Proteomes" id="UP001177003">
    <property type="component" value="Chromosome 0"/>
</dbReference>
<evidence type="ECO:0000313" key="1">
    <source>
        <dbReference type="EMBL" id="CAI9263673.1"/>
    </source>
</evidence>
<organism evidence="1 2">
    <name type="scientific">Lactuca saligna</name>
    <name type="common">Willowleaf lettuce</name>
    <dbReference type="NCBI Taxonomy" id="75948"/>
    <lineage>
        <taxon>Eukaryota</taxon>
        <taxon>Viridiplantae</taxon>
        <taxon>Streptophyta</taxon>
        <taxon>Embryophyta</taxon>
        <taxon>Tracheophyta</taxon>
        <taxon>Spermatophyta</taxon>
        <taxon>Magnoliopsida</taxon>
        <taxon>eudicotyledons</taxon>
        <taxon>Gunneridae</taxon>
        <taxon>Pentapetalae</taxon>
        <taxon>asterids</taxon>
        <taxon>campanulids</taxon>
        <taxon>Asterales</taxon>
        <taxon>Asteraceae</taxon>
        <taxon>Cichorioideae</taxon>
        <taxon>Cichorieae</taxon>
        <taxon>Lactucinae</taxon>
        <taxon>Lactuca</taxon>
    </lineage>
</organism>
<dbReference type="EMBL" id="OX465086">
    <property type="protein sequence ID" value="CAI9263673.1"/>
    <property type="molecule type" value="Genomic_DNA"/>
</dbReference>
<keyword evidence="2" id="KW-1185">Reference proteome</keyword>
<protein>
    <submittedName>
        <fullName evidence="1">Uncharacterized protein</fullName>
    </submittedName>
</protein>
<evidence type="ECO:0000313" key="2">
    <source>
        <dbReference type="Proteomes" id="UP001177003"/>
    </source>
</evidence>
<dbReference type="InterPro" id="IPR015421">
    <property type="entry name" value="PyrdxlP-dep_Trfase_major"/>
</dbReference>
<reference evidence="1" key="1">
    <citation type="submission" date="2023-04" db="EMBL/GenBank/DDBJ databases">
        <authorList>
            <person name="Vijverberg K."/>
            <person name="Xiong W."/>
            <person name="Schranz E."/>
        </authorList>
    </citation>
    <scope>NUCLEOTIDE SEQUENCE</scope>
</reference>
<name>A0AA35YA76_LACSI</name>
<dbReference type="AlphaFoldDB" id="A0AA35YA76"/>
<accession>A0AA35YA76</accession>
<gene>
    <name evidence="1" type="ORF">LSALG_LOCUS4352</name>
</gene>
<sequence>MVEQKKGLEVSELKKQLEVARQKGITVRKLVAINPGNPTGLRFLLKKTNDKLWNFARKKTEDSSMDECFIHGLNRRSGINLIHNVVYNCGSKHINYSGLLERGDEMICAASVRWSIMVNTDVQRMKIAEEKTISEHQFLNTESESNSIPTVLSDARYEVMEKIYAEMQNLRGNLELSYIIL</sequence>
<proteinExistence type="predicted"/>